<keyword evidence="1" id="KW-0472">Membrane</keyword>
<dbReference type="AlphaFoldDB" id="A0A0L8FQK1"/>
<dbReference type="EMBL" id="KQ427491">
    <property type="protein sequence ID" value="KOF67001.1"/>
    <property type="molecule type" value="Genomic_DNA"/>
</dbReference>
<sequence>MINPTTKNRFRWSHEKKKKRKGNRIILEVQNILLLPLWNNKLDVIKLFKLISTIFVPDSFISIYSLCIIFLEIFG</sequence>
<evidence type="ECO:0000256" key="1">
    <source>
        <dbReference type="SAM" id="Phobius"/>
    </source>
</evidence>
<organism evidence="2">
    <name type="scientific">Octopus bimaculoides</name>
    <name type="common">California two-spotted octopus</name>
    <dbReference type="NCBI Taxonomy" id="37653"/>
    <lineage>
        <taxon>Eukaryota</taxon>
        <taxon>Metazoa</taxon>
        <taxon>Spiralia</taxon>
        <taxon>Lophotrochozoa</taxon>
        <taxon>Mollusca</taxon>
        <taxon>Cephalopoda</taxon>
        <taxon>Coleoidea</taxon>
        <taxon>Octopodiformes</taxon>
        <taxon>Octopoda</taxon>
        <taxon>Incirrata</taxon>
        <taxon>Octopodidae</taxon>
        <taxon>Octopus</taxon>
    </lineage>
</organism>
<keyword evidence="1" id="KW-0812">Transmembrane</keyword>
<protein>
    <submittedName>
        <fullName evidence="2">Uncharacterized protein</fullName>
    </submittedName>
</protein>
<gene>
    <name evidence="2" type="ORF">OCBIM_22010744mg</name>
</gene>
<name>A0A0L8FQK1_OCTBM</name>
<keyword evidence="1" id="KW-1133">Transmembrane helix</keyword>
<reference evidence="2" key="1">
    <citation type="submission" date="2015-07" db="EMBL/GenBank/DDBJ databases">
        <title>MeaNS - Measles Nucleotide Surveillance Program.</title>
        <authorList>
            <person name="Tran T."/>
            <person name="Druce J."/>
        </authorList>
    </citation>
    <scope>NUCLEOTIDE SEQUENCE</scope>
    <source>
        <strain evidence="2">UCB-OBI-ISO-001</strain>
        <tissue evidence="2">Gonad</tissue>
    </source>
</reference>
<evidence type="ECO:0000313" key="2">
    <source>
        <dbReference type="EMBL" id="KOF67001.1"/>
    </source>
</evidence>
<accession>A0A0L8FQK1</accession>
<feature type="transmembrane region" description="Helical" evidence="1">
    <location>
        <begin position="50"/>
        <end position="74"/>
    </location>
</feature>
<proteinExistence type="predicted"/>